<dbReference type="InterPro" id="IPR013785">
    <property type="entry name" value="Aldolase_TIM"/>
</dbReference>
<organism evidence="4 5">
    <name type="scientific">Vagococcus salmoninarum</name>
    <dbReference type="NCBI Taxonomy" id="2739"/>
    <lineage>
        <taxon>Bacteria</taxon>
        <taxon>Bacillati</taxon>
        <taxon>Bacillota</taxon>
        <taxon>Bacilli</taxon>
        <taxon>Lactobacillales</taxon>
        <taxon>Enterococcaceae</taxon>
        <taxon>Vagococcus</taxon>
    </lineage>
</organism>
<dbReference type="NCBIfam" id="TIGR00167">
    <property type="entry name" value="cbbA"/>
    <property type="match status" value="1"/>
</dbReference>
<feature type="binding site" evidence="2">
    <location>
        <begin position="217"/>
        <end position="219"/>
    </location>
    <ligand>
        <name>dihydroxyacetone phosphate</name>
        <dbReference type="ChEBI" id="CHEBI:57642"/>
    </ligand>
</feature>
<evidence type="ECO:0000256" key="1">
    <source>
        <dbReference type="PIRSR" id="PIRSR001359-1"/>
    </source>
</evidence>
<dbReference type="GO" id="GO:0016832">
    <property type="term" value="F:aldehyde-lyase activity"/>
    <property type="evidence" value="ECO:0007669"/>
    <property type="project" value="InterPro"/>
</dbReference>
<keyword evidence="3" id="KW-0479">Metal-binding</keyword>
<sequence length="291" mass="31737">MLVTLKELLAQGTKKEIAVGAFNVPNYDTLRAVIHSAEELNVPVIIQHAEVHENLIALKEIGPLMIAMAKEASVPVAVHLDHGASFEKCVEAIRLGFTSVMYDASDKPFAVNLAEMKEIVKIAHAVGVSVEAELGSIYTSEIGGGEGRTDRSLVELQPENMYTDPSLAKEFVEGTGIDCLAIAFGTVHGMYLTKPVLDLERITAIKEQIDLPFVMHGGSGVSAENYRAAIAKGIRKINYYTYMNKAGGQGIAEVIRNRQQAELIFFDELSLIAYESMKVNIKAALKIFNNL</sequence>
<dbReference type="CDD" id="cd00947">
    <property type="entry name" value="TBP_aldolase_IIB"/>
    <property type="match status" value="1"/>
</dbReference>
<evidence type="ECO:0000313" key="4">
    <source>
        <dbReference type="EMBL" id="RST97013.1"/>
    </source>
</evidence>
<dbReference type="Proteomes" id="UP000287239">
    <property type="component" value="Unassembled WGS sequence"/>
</dbReference>
<feature type="binding site" evidence="3">
    <location>
        <position position="82"/>
    </location>
    <ligand>
        <name>Zn(2+)</name>
        <dbReference type="ChEBI" id="CHEBI:29105"/>
        <label>1</label>
        <note>catalytic</note>
    </ligand>
</feature>
<dbReference type="GeneID" id="98567432"/>
<name>A0A429ZTF6_9ENTE</name>
<dbReference type="SUPFAM" id="SSF51569">
    <property type="entry name" value="Aldolase"/>
    <property type="match status" value="1"/>
</dbReference>
<comment type="cofactor">
    <cofactor evidence="3">
        <name>Zn(2+)</name>
        <dbReference type="ChEBI" id="CHEBI:29105"/>
    </cofactor>
    <text evidence="3">Binds 2 Zn(2+) ions per subunit. One is catalytic and the other provides a structural contribution.</text>
</comment>
<feature type="binding site" evidence="3">
    <location>
        <position position="133"/>
    </location>
    <ligand>
        <name>Zn(2+)</name>
        <dbReference type="ChEBI" id="CHEBI:29105"/>
        <label>2</label>
    </ligand>
</feature>
<feature type="binding site" evidence="2">
    <location>
        <begin position="238"/>
        <end position="241"/>
    </location>
    <ligand>
        <name>dihydroxyacetone phosphate</name>
        <dbReference type="ChEBI" id="CHEBI:57642"/>
    </ligand>
</feature>
<proteinExistence type="predicted"/>
<feature type="active site" description="Proton donor" evidence="1">
    <location>
        <position position="81"/>
    </location>
</feature>
<dbReference type="PANTHER" id="PTHR30304:SF0">
    <property type="entry name" value="D-TAGATOSE-1,6-BISPHOSPHATE ALDOLASE SUBUNIT GATY-RELATED"/>
    <property type="match status" value="1"/>
</dbReference>
<feature type="binding site" evidence="3">
    <location>
        <position position="103"/>
    </location>
    <ligand>
        <name>Zn(2+)</name>
        <dbReference type="ChEBI" id="CHEBI:29105"/>
        <label>2</label>
    </ligand>
</feature>
<feature type="binding site" evidence="2">
    <location>
        <position position="189"/>
    </location>
    <ligand>
        <name>dihydroxyacetone phosphate</name>
        <dbReference type="ChEBI" id="CHEBI:57642"/>
    </ligand>
</feature>
<evidence type="ECO:0000256" key="3">
    <source>
        <dbReference type="PIRSR" id="PIRSR001359-3"/>
    </source>
</evidence>
<dbReference type="GO" id="GO:0005975">
    <property type="term" value="P:carbohydrate metabolic process"/>
    <property type="evidence" value="ECO:0007669"/>
    <property type="project" value="InterPro"/>
</dbReference>
<dbReference type="OrthoDB" id="9803995at2"/>
<feature type="binding site" evidence="3">
    <location>
        <position position="216"/>
    </location>
    <ligand>
        <name>Zn(2+)</name>
        <dbReference type="ChEBI" id="CHEBI:29105"/>
        <label>1</label>
        <note>catalytic</note>
    </ligand>
</feature>
<gene>
    <name evidence="4" type="ORF">CBF35_03550</name>
</gene>
<dbReference type="PIRSF" id="PIRSF001359">
    <property type="entry name" value="F_bP_aldolase_II"/>
    <property type="match status" value="1"/>
</dbReference>
<keyword evidence="5" id="KW-1185">Reference proteome</keyword>
<accession>A0A429ZTF6</accession>
<feature type="binding site" evidence="3">
    <location>
        <position position="188"/>
    </location>
    <ligand>
        <name>Zn(2+)</name>
        <dbReference type="ChEBI" id="CHEBI:29105"/>
        <label>1</label>
        <note>catalytic</note>
    </ligand>
</feature>
<dbReference type="InterPro" id="IPR050246">
    <property type="entry name" value="Class_II_FBP_aldolase"/>
</dbReference>
<reference evidence="4 5" key="1">
    <citation type="submission" date="2017-05" db="EMBL/GenBank/DDBJ databases">
        <title>Vagococcus spp. assemblies.</title>
        <authorList>
            <person name="Gulvik C.A."/>
        </authorList>
    </citation>
    <scope>NUCLEOTIDE SEQUENCE [LARGE SCALE GENOMIC DNA]</scope>
    <source>
        <strain evidence="4 5">NCFB 2777</strain>
    </source>
</reference>
<evidence type="ECO:0000313" key="5">
    <source>
        <dbReference type="Proteomes" id="UP000287239"/>
    </source>
</evidence>
<comment type="caution">
    <text evidence="4">The sequence shown here is derived from an EMBL/GenBank/DDBJ whole genome shotgun (WGS) entry which is preliminary data.</text>
</comment>
<dbReference type="PANTHER" id="PTHR30304">
    <property type="entry name" value="D-TAGATOSE-1,6-BISPHOSPHATE ALDOLASE"/>
    <property type="match status" value="1"/>
</dbReference>
<evidence type="ECO:0000256" key="2">
    <source>
        <dbReference type="PIRSR" id="PIRSR001359-2"/>
    </source>
</evidence>
<dbReference type="InterPro" id="IPR000771">
    <property type="entry name" value="FBA_II"/>
</dbReference>
<dbReference type="GO" id="GO:0008270">
    <property type="term" value="F:zinc ion binding"/>
    <property type="evidence" value="ECO:0007669"/>
    <property type="project" value="InterPro"/>
</dbReference>
<dbReference type="Pfam" id="PF01116">
    <property type="entry name" value="F_bP_aldolase"/>
    <property type="match status" value="1"/>
</dbReference>
<dbReference type="Gene3D" id="3.20.20.70">
    <property type="entry name" value="Aldolase class I"/>
    <property type="match status" value="1"/>
</dbReference>
<dbReference type="RefSeq" id="WP_126778613.1">
    <property type="nucleotide sequence ID" value="NZ_NGJU01000004.1"/>
</dbReference>
<dbReference type="EMBL" id="NGJU01000004">
    <property type="protein sequence ID" value="RST97013.1"/>
    <property type="molecule type" value="Genomic_DNA"/>
</dbReference>
<dbReference type="AlphaFoldDB" id="A0A429ZTF6"/>
<protein>
    <submittedName>
        <fullName evidence="4">Ketose-bisphosphate aldolase</fullName>
    </submittedName>
</protein>
<keyword evidence="3" id="KW-0862">Zinc</keyword>